<evidence type="ECO:0000313" key="3">
    <source>
        <dbReference type="Proteomes" id="UP000438196"/>
    </source>
</evidence>
<protein>
    <submittedName>
        <fullName evidence="2">Cobalamin biosynthesis protein CobE</fullName>
    </submittedName>
</protein>
<dbReference type="InterPro" id="IPR036518">
    <property type="entry name" value="CobE/GbiG_C_sf"/>
</dbReference>
<comment type="caution">
    <text evidence="2">The sequence shown here is derived from an EMBL/GenBank/DDBJ whole genome shotgun (WGS) entry which is preliminary data.</text>
</comment>
<evidence type="ECO:0000313" key="2">
    <source>
        <dbReference type="EMBL" id="MUF05591.1"/>
    </source>
</evidence>
<name>A0A6I3WBX6_9PSED</name>
<dbReference type="Pfam" id="PF01890">
    <property type="entry name" value="CbiG_C"/>
    <property type="match status" value="1"/>
</dbReference>
<dbReference type="RefSeq" id="WP_155583863.1">
    <property type="nucleotide sequence ID" value="NZ_JBHSTH010000002.1"/>
</dbReference>
<evidence type="ECO:0000259" key="1">
    <source>
        <dbReference type="Pfam" id="PF01890"/>
    </source>
</evidence>
<sequence length="134" mass="14130">MNTAPTLVVGLGCQRGCDVDTLLNLFNAALDAEGIARQRVIALASIDRKRDEPGLLALATVLALPLQFFSAEQLAVYEARLSHKSLIAHAHTGCYGIAESAALALAERMAQAPASLLITRQKNAQATFALACAD</sequence>
<accession>A0A6I3WBX6</accession>
<dbReference type="Proteomes" id="UP000438196">
    <property type="component" value="Unassembled WGS sequence"/>
</dbReference>
<dbReference type="SUPFAM" id="SSF159664">
    <property type="entry name" value="CobE/GbiG C-terminal domain-like"/>
    <property type="match status" value="1"/>
</dbReference>
<reference evidence="2 3" key="1">
    <citation type="submission" date="2019-11" db="EMBL/GenBank/DDBJ databases">
        <title>Pseudomonas karstica sp. nov. and Pseudomonas spelaei sp. nov. from karst caves.</title>
        <authorList>
            <person name="Zeman M."/>
        </authorList>
    </citation>
    <scope>NUCLEOTIDE SEQUENCE [LARGE SCALE GENOMIC DNA]</scope>
    <source>
        <strain evidence="2 3">CCM 7893</strain>
    </source>
</reference>
<feature type="domain" description="CobE/GbiG C-terminal" evidence="1">
    <location>
        <begin position="7"/>
        <end position="131"/>
    </location>
</feature>
<keyword evidence="3" id="KW-1185">Reference proteome</keyword>
<dbReference type="PANTHER" id="PTHR37477">
    <property type="entry name" value="COBALT-PRECORRIN-5A HYDROLASE"/>
    <property type="match status" value="1"/>
</dbReference>
<dbReference type="OrthoDB" id="9781023at2"/>
<gene>
    <name evidence="2" type="ORF">GNF76_14645</name>
</gene>
<proteinExistence type="predicted"/>
<organism evidence="2 3">
    <name type="scientific">Pseudomonas spelaei</name>
    <dbReference type="NCBI Taxonomy" id="1055469"/>
    <lineage>
        <taxon>Bacteria</taxon>
        <taxon>Pseudomonadati</taxon>
        <taxon>Pseudomonadota</taxon>
        <taxon>Gammaproteobacteria</taxon>
        <taxon>Pseudomonadales</taxon>
        <taxon>Pseudomonadaceae</taxon>
        <taxon>Pseudomonas</taxon>
    </lineage>
</organism>
<dbReference type="InterPro" id="IPR002750">
    <property type="entry name" value="CobE/GbiG_C"/>
</dbReference>
<dbReference type="Gene3D" id="3.30.420.180">
    <property type="entry name" value="CobE/GbiG C-terminal domain"/>
    <property type="match status" value="1"/>
</dbReference>
<dbReference type="AlphaFoldDB" id="A0A6I3WBX6"/>
<dbReference type="GO" id="GO:0009236">
    <property type="term" value="P:cobalamin biosynthetic process"/>
    <property type="evidence" value="ECO:0007669"/>
    <property type="project" value="InterPro"/>
</dbReference>
<dbReference type="PANTHER" id="PTHR37477:SF1">
    <property type="entry name" value="COBALT-PRECORRIN-5A HYDROLASE"/>
    <property type="match status" value="1"/>
</dbReference>
<dbReference type="InterPro" id="IPR052553">
    <property type="entry name" value="CbiG_hydrolase"/>
</dbReference>
<dbReference type="EMBL" id="WNNK01000011">
    <property type="protein sequence ID" value="MUF05591.1"/>
    <property type="molecule type" value="Genomic_DNA"/>
</dbReference>